<comment type="caution">
    <text evidence="1">The sequence shown here is derived from an EMBL/GenBank/DDBJ whole genome shotgun (WGS) entry which is preliminary data.</text>
</comment>
<evidence type="ECO:0008006" key="3">
    <source>
        <dbReference type="Google" id="ProtNLM"/>
    </source>
</evidence>
<dbReference type="AlphaFoldDB" id="A0A401QAN0"/>
<protein>
    <recommendedName>
        <fullName evidence="3">Acetyl-coenzyme A synthetase N-terminal domain-containing protein</fullName>
    </recommendedName>
</protein>
<gene>
    <name evidence="1" type="ORF">scyTo_0022657</name>
</gene>
<dbReference type="PANTHER" id="PTHR42921">
    <property type="entry name" value="ACETOACETYL-COA SYNTHETASE"/>
    <property type="match status" value="1"/>
</dbReference>
<keyword evidence="2" id="KW-1185">Reference proteome</keyword>
<evidence type="ECO:0000313" key="1">
    <source>
        <dbReference type="EMBL" id="GCB82367.1"/>
    </source>
</evidence>
<organism evidence="1 2">
    <name type="scientific">Scyliorhinus torazame</name>
    <name type="common">Cloudy catshark</name>
    <name type="synonym">Catulus torazame</name>
    <dbReference type="NCBI Taxonomy" id="75743"/>
    <lineage>
        <taxon>Eukaryota</taxon>
        <taxon>Metazoa</taxon>
        <taxon>Chordata</taxon>
        <taxon>Craniata</taxon>
        <taxon>Vertebrata</taxon>
        <taxon>Chondrichthyes</taxon>
        <taxon>Elasmobranchii</taxon>
        <taxon>Galeomorphii</taxon>
        <taxon>Galeoidea</taxon>
        <taxon>Carcharhiniformes</taxon>
        <taxon>Scyliorhinidae</taxon>
        <taxon>Scyliorhinus</taxon>
    </lineage>
</organism>
<dbReference type="EMBL" id="BFAA01023395">
    <property type="protein sequence ID" value="GCB82367.1"/>
    <property type="molecule type" value="Genomic_DNA"/>
</dbReference>
<dbReference type="STRING" id="75743.A0A401QAN0"/>
<sequence length="78" mass="9551">MSKEELVGEEIVESKVMWYPDSKKNTRLDRFRNLISEKFGTQLANYNELYQWSVENYPEFWAEFWKFSGIIYSHHYSE</sequence>
<name>A0A401QAN0_SCYTO</name>
<dbReference type="GO" id="GO:0032024">
    <property type="term" value="P:positive regulation of insulin secretion"/>
    <property type="evidence" value="ECO:0007669"/>
    <property type="project" value="TreeGrafter"/>
</dbReference>
<dbReference type="PANTHER" id="PTHR42921:SF1">
    <property type="entry name" value="ACETOACETYL-COA SYNTHETASE"/>
    <property type="match status" value="1"/>
</dbReference>
<feature type="non-terminal residue" evidence="1">
    <location>
        <position position="78"/>
    </location>
</feature>
<dbReference type="Proteomes" id="UP000288216">
    <property type="component" value="Unassembled WGS sequence"/>
</dbReference>
<proteinExistence type="predicted"/>
<dbReference type="OrthoDB" id="10253869at2759"/>
<reference evidence="1 2" key="1">
    <citation type="journal article" date="2018" name="Nat. Ecol. Evol.">
        <title>Shark genomes provide insights into elasmobranch evolution and the origin of vertebrates.</title>
        <authorList>
            <person name="Hara Y"/>
            <person name="Yamaguchi K"/>
            <person name="Onimaru K"/>
            <person name="Kadota M"/>
            <person name="Koyanagi M"/>
            <person name="Keeley SD"/>
            <person name="Tatsumi K"/>
            <person name="Tanaka K"/>
            <person name="Motone F"/>
            <person name="Kageyama Y"/>
            <person name="Nozu R"/>
            <person name="Adachi N"/>
            <person name="Nishimura O"/>
            <person name="Nakagawa R"/>
            <person name="Tanegashima C"/>
            <person name="Kiyatake I"/>
            <person name="Matsumoto R"/>
            <person name="Murakumo K"/>
            <person name="Nishida K"/>
            <person name="Terakita A"/>
            <person name="Kuratani S"/>
            <person name="Sato K"/>
            <person name="Hyodo S Kuraku.S."/>
        </authorList>
    </citation>
    <scope>NUCLEOTIDE SEQUENCE [LARGE SCALE GENOMIC DNA]</scope>
</reference>
<dbReference type="GO" id="GO:0030729">
    <property type="term" value="F:acetoacetate-CoA ligase activity"/>
    <property type="evidence" value="ECO:0007669"/>
    <property type="project" value="TreeGrafter"/>
</dbReference>
<evidence type="ECO:0000313" key="2">
    <source>
        <dbReference type="Proteomes" id="UP000288216"/>
    </source>
</evidence>
<accession>A0A401QAN0</accession>